<evidence type="ECO:0000313" key="2">
    <source>
        <dbReference type="Proteomes" id="UP000440614"/>
    </source>
</evidence>
<dbReference type="EMBL" id="WCSY01000066">
    <property type="protein sequence ID" value="KAB4303763.1"/>
    <property type="molecule type" value="Genomic_DNA"/>
</dbReference>
<dbReference type="AlphaFoldDB" id="A0A6I0NYM3"/>
<evidence type="ECO:0000313" key="1">
    <source>
        <dbReference type="EMBL" id="KAB4303763.1"/>
    </source>
</evidence>
<dbReference type="NCBIfam" id="NF041418">
    <property type="entry name" value="MbpA"/>
    <property type="match status" value="1"/>
</dbReference>
<proteinExistence type="predicted"/>
<evidence type="ECO:0008006" key="3">
    <source>
        <dbReference type="Google" id="ProtNLM"/>
    </source>
</evidence>
<dbReference type="InterPro" id="IPR053842">
    <property type="entry name" value="NikA-like"/>
</dbReference>
<dbReference type="Pfam" id="PF21983">
    <property type="entry name" value="NikA-like"/>
    <property type="match status" value="1"/>
</dbReference>
<protein>
    <recommendedName>
        <fullName evidence="3">Mobilization protein</fullName>
    </recommendedName>
</protein>
<gene>
    <name evidence="1" type="ORF">GAO51_29675</name>
</gene>
<name>A0A6I0NYM3_BACT4</name>
<accession>A0A6I0NYM3</accession>
<sequence length="107" mass="12765">MPMRPKKTESQRLTKTVLFRLTELEEAQLKRTAAQCGMSVSDYCRAAIFGTTPKQRLTPEQQKLLEEVREIRWNMSRITNHWRSRDWPDVRLELDRIIEKLKPLLNL</sequence>
<comment type="caution">
    <text evidence="1">The sequence shown here is derived from an EMBL/GenBank/DDBJ whole genome shotgun (WGS) entry which is preliminary data.</text>
</comment>
<reference evidence="1 2" key="1">
    <citation type="journal article" date="2019" name="Nat. Med.">
        <title>A library of human gut bacterial isolates paired with longitudinal multiomics data enables mechanistic microbiome research.</title>
        <authorList>
            <person name="Poyet M."/>
            <person name="Groussin M."/>
            <person name="Gibbons S.M."/>
            <person name="Avila-Pacheco J."/>
            <person name="Jiang X."/>
            <person name="Kearney S.M."/>
            <person name="Perrotta A.R."/>
            <person name="Berdy B."/>
            <person name="Zhao S."/>
            <person name="Lieberman T.D."/>
            <person name="Swanson P.K."/>
            <person name="Smith M."/>
            <person name="Roesemann S."/>
            <person name="Alexander J.E."/>
            <person name="Rich S.A."/>
            <person name="Livny J."/>
            <person name="Vlamakis H."/>
            <person name="Clish C."/>
            <person name="Bullock K."/>
            <person name="Deik A."/>
            <person name="Scott J."/>
            <person name="Pierce K.A."/>
            <person name="Xavier R.J."/>
            <person name="Alm E.J."/>
        </authorList>
    </citation>
    <scope>NUCLEOTIDE SEQUENCE [LARGE SCALE GENOMIC DNA]</scope>
    <source>
        <strain evidence="1 2">BIOML-A188</strain>
    </source>
</reference>
<organism evidence="1 2">
    <name type="scientific">Bacteroides thetaiotaomicron</name>
    <dbReference type="NCBI Taxonomy" id="818"/>
    <lineage>
        <taxon>Bacteria</taxon>
        <taxon>Pseudomonadati</taxon>
        <taxon>Bacteroidota</taxon>
        <taxon>Bacteroidia</taxon>
        <taxon>Bacteroidales</taxon>
        <taxon>Bacteroidaceae</taxon>
        <taxon>Bacteroides</taxon>
    </lineage>
</organism>
<dbReference type="InterPro" id="IPR049793">
    <property type="entry name" value="MbpA-like"/>
</dbReference>
<dbReference type="Proteomes" id="UP000440614">
    <property type="component" value="Unassembled WGS sequence"/>
</dbReference>